<evidence type="ECO:0000313" key="2">
    <source>
        <dbReference type="Proteomes" id="UP000230233"/>
    </source>
</evidence>
<dbReference type="Proteomes" id="UP000230233">
    <property type="component" value="Chromosome IV"/>
</dbReference>
<keyword evidence="2" id="KW-1185">Reference proteome</keyword>
<reference evidence="2" key="1">
    <citation type="submission" date="2017-10" db="EMBL/GenBank/DDBJ databases">
        <title>Rapid genome shrinkage in a self-fertile nematode reveals novel sperm competition proteins.</title>
        <authorList>
            <person name="Yin D."/>
            <person name="Schwarz E.M."/>
            <person name="Thomas C.G."/>
            <person name="Felde R.L."/>
            <person name="Korf I.F."/>
            <person name="Cutter A.D."/>
            <person name="Schartner C.M."/>
            <person name="Ralston E.J."/>
            <person name="Meyer B.J."/>
            <person name="Haag E.S."/>
        </authorList>
    </citation>
    <scope>NUCLEOTIDE SEQUENCE [LARGE SCALE GENOMIC DNA]</scope>
    <source>
        <strain evidence="2">JU1422</strain>
    </source>
</reference>
<dbReference type="EMBL" id="PDUG01000004">
    <property type="protein sequence ID" value="PIC35091.1"/>
    <property type="molecule type" value="Genomic_DNA"/>
</dbReference>
<evidence type="ECO:0000313" key="1">
    <source>
        <dbReference type="EMBL" id="PIC35091.1"/>
    </source>
</evidence>
<accession>A0A2G5U6W1</accession>
<sequence length="79" mass="8803">MKEILQEASDAHELAIKCKAQVVKNDDRGGVFEVTIDKSTITVSKEHFHREVVEAPIRLGEQMTILRKTQSGSIGVLQN</sequence>
<protein>
    <submittedName>
        <fullName evidence="1">Uncharacterized protein</fullName>
    </submittedName>
</protein>
<dbReference type="AlphaFoldDB" id="A0A2G5U6W1"/>
<organism evidence="1 2">
    <name type="scientific">Caenorhabditis nigoni</name>
    <dbReference type="NCBI Taxonomy" id="1611254"/>
    <lineage>
        <taxon>Eukaryota</taxon>
        <taxon>Metazoa</taxon>
        <taxon>Ecdysozoa</taxon>
        <taxon>Nematoda</taxon>
        <taxon>Chromadorea</taxon>
        <taxon>Rhabditida</taxon>
        <taxon>Rhabditina</taxon>
        <taxon>Rhabditomorpha</taxon>
        <taxon>Rhabditoidea</taxon>
        <taxon>Rhabditidae</taxon>
        <taxon>Peloderinae</taxon>
        <taxon>Caenorhabditis</taxon>
    </lineage>
</organism>
<proteinExistence type="predicted"/>
<comment type="caution">
    <text evidence="1">The sequence shown here is derived from an EMBL/GenBank/DDBJ whole genome shotgun (WGS) entry which is preliminary data.</text>
</comment>
<gene>
    <name evidence="1" type="primary">Cnig_chr_IV.g14552</name>
    <name evidence="1" type="ORF">B9Z55_014552</name>
</gene>
<name>A0A2G5U6W1_9PELO</name>